<evidence type="ECO:0000256" key="2">
    <source>
        <dbReference type="SAM" id="Phobius"/>
    </source>
</evidence>
<dbReference type="AlphaFoldDB" id="A0A1H0E5Q6"/>
<evidence type="ECO:0000313" key="3">
    <source>
        <dbReference type="EMBL" id="SDN77633.1"/>
    </source>
</evidence>
<organism evidence="3 4">
    <name type="scientific">Methylobacterium phyllostachyos</name>
    <dbReference type="NCBI Taxonomy" id="582672"/>
    <lineage>
        <taxon>Bacteria</taxon>
        <taxon>Pseudomonadati</taxon>
        <taxon>Pseudomonadota</taxon>
        <taxon>Alphaproteobacteria</taxon>
        <taxon>Hyphomicrobiales</taxon>
        <taxon>Methylobacteriaceae</taxon>
        <taxon>Methylobacterium</taxon>
    </lineage>
</organism>
<feature type="compositionally biased region" description="Polar residues" evidence="1">
    <location>
        <begin position="97"/>
        <end position="112"/>
    </location>
</feature>
<protein>
    <submittedName>
        <fullName evidence="3">Uncharacterized protein</fullName>
    </submittedName>
</protein>
<gene>
    <name evidence="3" type="ORF">SAMN05216360_11160</name>
</gene>
<dbReference type="EMBL" id="FNHS01000011">
    <property type="protein sequence ID" value="SDN77633.1"/>
    <property type="molecule type" value="Genomic_DNA"/>
</dbReference>
<sequence length="134" mass="13714">MPHDTDLGAKSNCPAAGPGSKRATPPEETPPEIPVDPLKAAAATLLCLALFWLAFRLTRRLVDLAIAGGYAEERRRLAEEEAAQAEAGAVPQASAIRATSASLASNRDQSSAAAIGAHSPSTSSISRVQGAAAK</sequence>
<dbReference type="Proteomes" id="UP000198704">
    <property type="component" value="Unassembled WGS sequence"/>
</dbReference>
<keyword evidence="2" id="KW-0812">Transmembrane</keyword>
<reference evidence="4" key="1">
    <citation type="submission" date="2016-10" db="EMBL/GenBank/DDBJ databases">
        <authorList>
            <person name="Varghese N."/>
            <person name="Submissions S."/>
        </authorList>
    </citation>
    <scope>NUCLEOTIDE SEQUENCE [LARGE SCALE GENOMIC DNA]</scope>
    <source>
        <strain evidence="4">BL47</strain>
    </source>
</reference>
<dbReference type="STRING" id="582672.SAMN05216360_11160"/>
<keyword evidence="2" id="KW-1133">Transmembrane helix</keyword>
<evidence type="ECO:0000256" key="1">
    <source>
        <dbReference type="SAM" id="MobiDB-lite"/>
    </source>
</evidence>
<keyword evidence="4" id="KW-1185">Reference proteome</keyword>
<accession>A0A1H0E5Q6</accession>
<name>A0A1H0E5Q6_9HYPH</name>
<feature type="region of interest" description="Disordered" evidence="1">
    <location>
        <begin position="1"/>
        <end position="35"/>
    </location>
</feature>
<feature type="region of interest" description="Disordered" evidence="1">
    <location>
        <begin position="82"/>
        <end position="134"/>
    </location>
</feature>
<proteinExistence type="predicted"/>
<evidence type="ECO:0000313" key="4">
    <source>
        <dbReference type="Proteomes" id="UP000198704"/>
    </source>
</evidence>
<feature type="transmembrane region" description="Helical" evidence="2">
    <location>
        <begin position="38"/>
        <end position="55"/>
    </location>
</feature>
<keyword evidence="2" id="KW-0472">Membrane</keyword>